<gene>
    <name evidence="6" type="ORF">RGD00_05120</name>
</gene>
<dbReference type="InterPro" id="IPR036388">
    <property type="entry name" value="WH-like_DNA-bd_sf"/>
</dbReference>
<dbReference type="EMBL" id="JAVKPH010000004">
    <property type="protein sequence ID" value="MDR5651971.1"/>
    <property type="molecule type" value="Genomic_DNA"/>
</dbReference>
<keyword evidence="7" id="KW-1185">Reference proteome</keyword>
<dbReference type="PANTHER" id="PTHR43537">
    <property type="entry name" value="TRANSCRIPTIONAL REGULATOR, GNTR FAMILY"/>
    <property type="match status" value="1"/>
</dbReference>
<evidence type="ECO:0000256" key="2">
    <source>
        <dbReference type="ARBA" id="ARBA00023125"/>
    </source>
</evidence>
<dbReference type="Gene3D" id="1.20.120.530">
    <property type="entry name" value="GntR ligand-binding domain-like"/>
    <property type="match status" value="1"/>
</dbReference>
<dbReference type="InterPro" id="IPR036390">
    <property type="entry name" value="WH_DNA-bd_sf"/>
</dbReference>
<evidence type="ECO:0000259" key="5">
    <source>
        <dbReference type="PROSITE" id="PS50949"/>
    </source>
</evidence>
<name>A0ABU1F522_9RHOB</name>
<dbReference type="InterPro" id="IPR008920">
    <property type="entry name" value="TF_FadR/GntR_C"/>
</dbReference>
<dbReference type="InterPro" id="IPR011711">
    <property type="entry name" value="GntR_C"/>
</dbReference>
<evidence type="ECO:0000256" key="4">
    <source>
        <dbReference type="SAM" id="MobiDB-lite"/>
    </source>
</evidence>
<dbReference type="Gene3D" id="1.10.10.10">
    <property type="entry name" value="Winged helix-like DNA-binding domain superfamily/Winged helix DNA-binding domain"/>
    <property type="match status" value="1"/>
</dbReference>
<dbReference type="Pfam" id="PF00392">
    <property type="entry name" value="GntR"/>
    <property type="match status" value="1"/>
</dbReference>
<dbReference type="Proteomes" id="UP001247754">
    <property type="component" value="Unassembled WGS sequence"/>
</dbReference>
<dbReference type="SMART" id="SM00895">
    <property type="entry name" value="FCD"/>
    <property type="match status" value="1"/>
</dbReference>
<dbReference type="SMART" id="SM00345">
    <property type="entry name" value="HTH_GNTR"/>
    <property type="match status" value="1"/>
</dbReference>
<keyword evidence="2" id="KW-0238">DNA-binding</keyword>
<keyword evidence="1" id="KW-0805">Transcription regulation</keyword>
<sequence length="249" mass="27987">MQDFVREEGQPPVTSEQLVAQLREAILCGTLRPGDRLHQDRLAEEMGVSRTPLRTALTTLAQAGLVRYETNRGFRVREFSMSDLRHGLRVRAELEALACRLFALHITDAEVEHLHDLVRQGDALLACGTLRPETQVPYRQMNVEFHGTIYRGAGNPWLQSFIEQLHSVPLVSDRIAIWEDYADVVRSHDDHRRIADALGQRDGERAARIMLEHVSFVGAGTLTRVSQFPDEFLPPAEAPGGPGARRRPS</sequence>
<dbReference type="Pfam" id="PF07729">
    <property type="entry name" value="FCD"/>
    <property type="match status" value="1"/>
</dbReference>
<feature type="domain" description="HTH gntR-type" evidence="5">
    <location>
        <begin position="12"/>
        <end position="79"/>
    </location>
</feature>
<dbReference type="PROSITE" id="PS50949">
    <property type="entry name" value="HTH_GNTR"/>
    <property type="match status" value="1"/>
</dbReference>
<dbReference type="PANTHER" id="PTHR43537:SF51">
    <property type="entry name" value="HTH-TYPE TRANSCRIPTIONAL REGULATOR LGOR-RELATED"/>
    <property type="match status" value="1"/>
</dbReference>
<proteinExistence type="predicted"/>
<organism evidence="6 7">
    <name type="scientific">Ruixingdingia sedimenti</name>
    <dbReference type="NCBI Taxonomy" id="3073604"/>
    <lineage>
        <taxon>Bacteria</taxon>
        <taxon>Pseudomonadati</taxon>
        <taxon>Pseudomonadota</taxon>
        <taxon>Alphaproteobacteria</taxon>
        <taxon>Rhodobacterales</taxon>
        <taxon>Paracoccaceae</taxon>
        <taxon>Ruixingdingia</taxon>
    </lineage>
</organism>
<evidence type="ECO:0000256" key="1">
    <source>
        <dbReference type="ARBA" id="ARBA00023015"/>
    </source>
</evidence>
<dbReference type="CDD" id="cd07377">
    <property type="entry name" value="WHTH_GntR"/>
    <property type="match status" value="1"/>
</dbReference>
<feature type="region of interest" description="Disordered" evidence="4">
    <location>
        <begin position="230"/>
        <end position="249"/>
    </location>
</feature>
<dbReference type="SUPFAM" id="SSF46785">
    <property type="entry name" value="Winged helix' DNA-binding domain"/>
    <property type="match status" value="1"/>
</dbReference>
<dbReference type="SUPFAM" id="SSF48008">
    <property type="entry name" value="GntR ligand-binding domain-like"/>
    <property type="match status" value="1"/>
</dbReference>
<reference evidence="6 7" key="1">
    <citation type="submission" date="2023-09" db="EMBL/GenBank/DDBJ databases">
        <title>Xinfangfangia sedmenti sp. nov., isolated the sedment.</title>
        <authorList>
            <person name="Xu L."/>
        </authorList>
    </citation>
    <scope>NUCLEOTIDE SEQUENCE [LARGE SCALE GENOMIC DNA]</scope>
    <source>
        <strain evidence="6 7">LG-4</strain>
    </source>
</reference>
<dbReference type="RefSeq" id="WP_310456219.1">
    <property type="nucleotide sequence ID" value="NZ_JAVKPH010000004.1"/>
</dbReference>
<evidence type="ECO:0000256" key="3">
    <source>
        <dbReference type="ARBA" id="ARBA00023163"/>
    </source>
</evidence>
<accession>A0ABU1F522</accession>
<dbReference type="InterPro" id="IPR000524">
    <property type="entry name" value="Tscrpt_reg_HTH_GntR"/>
</dbReference>
<evidence type="ECO:0000313" key="6">
    <source>
        <dbReference type="EMBL" id="MDR5651971.1"/>
    </source>
</evidence>
<protein>
    <submittedName>
        <fullName evidence="6">GntR family transcriptional regulator</fullName>
    </submittedName>
</protein>
<evidence type="ECO:0000313" key="7">
    <source>
        <dbReference type="Proteomes" id="UP001247754"/>
    </source>
</evidence>
<keyword evidence="3" id="KW-0804">Transcription</keyword>
<comment type="caution">
    <text evidence="6">The sequence shown here is derived from an EMBL/GenBank/DDBJ whole genome shotgun (WGS) entry which is preliminary data.</text>
</comment>